<reference evidence="3 4" key="1">
    <citation type="submission" date="2019-06" db="EMBL/GenBank/DDBJ databases">
        <title>Sequencing the genomes of 1000 actinobacteria strains.</title>
        <authorList>
            <person name="Klenk H.-P."/>
        </authorList>
    </citation>
    <scope>NUCLEOTIDE SEQUENCE [LARGE SCALE GENOMIC DNA]</scope>
    <source>
        <strain evidence="3 4">DSM 12362</strain>
    </source>
</reference>
<dbReference type="Proteomes" id="UP000315133">
    <property type="component" value="Unassembled WGS sequence"/>
</dbReference>
<organism evidence="3 4">
    <name type="scientific">Ornithinimicrobium humiphilum</name>
    <dbReference type="NCBI Taxonomy" id="125288"/>
    <lineage>
        <taxon>Bacteria</taxon>
        <taxon>Bacillati</taxon>
        <taxon>Actinomycetota</taxon>
        <taxon>Actinomycetes</taxon>
        <taxon>Micrococcales</taxon>
        <taxon>Ornithinimicrobiaceae</taxon>
        <taxon>Ornithinimicrobium</taxon>
    </lineage>
</organism>
<accession>A0A543K875</accession>
<protein>
    <submittedName>
        <fullName evidence="3">Uncharacterized protein YndB with AHSA1/START domain</fullName>
    </submittedName>
</protein>
<dbReference type="InterPro" id="IPR013538">
    <property type="entry name" value="ASHA1/2-like_C"/>
</dbReference>
<gene>
    <name evidence="3" type="ORF">FB476_3031</name>
</gene>
<comment type="similarity">
    <text evidence="1">Belongs to the AHA1 family.</text>
</comment>
<dbReference type="SUPFAM" id="SSF55961">
    <property type="entry name" value="Bet v1-like"/>
    <property type="match status" value="1"/>
</dbReference>
<dbReference type="Gene3D" id="3.30.530.20">
    <property type="match status" value="1"/>
</dbReference>
<dbReference type="RefSeq" id="WP_141820856.1">
    <property type="nucleotide sequence ID" value="NZ_BAAAIL010000005.1"/>
</dbReference>
<evidence type="ECO:0000259" key="2">
    <source>
        <dbReference type="Pfam" id="PF08327"/>
    </source>
</evidence>
<dbReference type="OrthoDB" id="8117292at2"/>
<dbReference type="AlphaFoldDB" id="A0A543K875"/>
<keyword evidence="4" id="KW-1185">Reference proteome</keyword>
<feature type="domain" description="Activator of Hsp90 ATPase homologue 1/2-like C-terminal" evidence="2">
    <location>
        <begin position="36"/>
        <end position="150"/>
    </location>
</feature>
<comment type="caution">
    <text evidence="3">The sequence shown here is derived from an EMBL/GenBank/DDBJ whole genome shotgun (WGS) entry which is preliminary data.</text>
</comment>
<evidence type="ECO:0000256" key="1">
    <source>
        <dbReference type="ARBA" id="ARBA00006817"/>
    </source>
</evidence>
<sequence length="211" mass="22389">MRDLMQELTAVRRTVADGEVPAGEARVVTLARTYAADPADVWDALTDPARIARWFLPVSGDLRLGGRYQFEGNAGGVVRECDEPRRLLVTWEMGPAGPEDSSLVEVSLTPDGDGTRLVLEHRAQVPAEMWDQFGPGAVGVGWDGALLGLALHLAGDQMTGSPDEIASDPAVKEFNRESAQLWGAAHQAAGADPALVAANVGATTQFYVPAD</sequence>
<dbReference type="EMBL" id="VFPU01000002">
    <property type="protein sequence ID" value="TQM91292.1"/>
    <property type="molecule type" value="Genomic_DNA"/>
</dbReference>
<evidence type="ECO:0000313" key="4">
    <source>
        <dbReference type="Proteomes" id="UP000315133"/>
    </source>
</evidence>
<name>A0A543K875_9MICO</name>
<dbReference type="InterPro" id="IPR023393">
    <property type="entry name" value="START-like_dom_sf"/>
</dbReference>
<dbReference type="CDD" id="cd08899">
    <property type="entry name" value="SRPBCC_CalC_Aha1-like_6"/>
    <property type="match status" value="1"/>
</dbReference>
<proteinExistence type="inferred from homology"/>
<evidence type="ECO:0000313" key="3">
    <source>
        <dbReference type="EMBL" id="TQM91292.1"/>
    </source>
</evidence>
<dbReference type="Pfam" id="PF08327">
    <property type="entry name" value="AHSA1"/>
    <property type="match status" value="1"/>
</dbReference>